<dbReference type="Pfam" id="PF05147">
    <property type="entry name" value="LANC_like"/>
    <property type="match status" value="1"/>
</dbReference>
<organism evidence="1 2">
    <name type="scientific">Actinoalloteichus caeruleus DSM 43889</name>
    <dbReference type="NCBI Taxonomy" id="1120930"/>
    <lineage>
        <taxon>Bacteria</taxon>
        <taxon>Bacillati</taxon>
        <taxon>Actinomycetota</taxon>
        <taxon>Actinomycetes</taxon>
        <taxon>Pseudonocardiales</taxon>
        <taxon>Pseudonocardiaceae</taxon>
        <taxon>Actinoalloteichus</taxon>
        <taxon>Actinoalloteichus cyanogriseus</taxon>
    </lineage>
</organism>
<dbReference type="PRINTS" id="PR01955">
    <property type="entry name" value="LANCFRANKIA"/>
</dbReference>
<accession>A0ABT1JES2</accession>
<dbReference type="RefSeq" id="WP_051314334.1">
    <property type="nucleotide sequence ID" value="NZ_AUBJ02000001.1"/>
</dbReference>
<sequence length="440" mass="47271">MTHTVTSSHSPPVPRLARQASALAERIADVLRDAGNLEVEAEDGSREPWQTLSLASGYAGISVLFSDRVSRDPAERLVAHRYLGMASAGLAGRQDLAHGLHYEVAGLGFALDLARRAGGGYETSLVTIDALVIERARRLRHLVRTTPLDTMARFDVLDGLTGFARYLLLRGGGTAPEVEELLISLVSMVNPVEHAGRHVPRYWSTVPPNWRPETGESLRRHGHLNLGLAHGIAGPLAVLATAHADGVVVPGQAEAMSALVTLLGTFQRADRYGPYWPDVVSLEEFDAGRSDAARGRVSWCYGAPGVSRAVQLAGRALGRPDWLLLAQESVASVVRIPLDAWRIDHWSLCHGWAGALHLLGYFTDGPDGHLVRQCRDRVVERIVRAVDGDRLPTFAVGHDHIGPGREPAGFLGGAAGLALALDDYAAPGRALPWPSALAVM</sequence>
<proteinExistence type="predicted"/>
<keyword evidence="2" id="KW-1185">Reference proteome</keyword>
<dbReference type="SMART" id="SM01260">
    <property type="entry name" value="LANC_like"/>
    <property type="match status" value="1"/>
</dbReference>
<protein>
    <submittedName>
        <fullName evidence="1">Lanthionine synthetase C-like protein</fullName>
    </submittedName>
</protein>
<dbReference type="Gene3D" id="1.50.10.20">
    <property type="match status" value="1"/>
</dbReference>
<dbReference type="SUPFAM" id="SSF158745">
    <property type="entry name" value="LanC-like"/>
    <property type="match status" value="1"/>
</dbReference>
<dbReference type="InterPro" id="IPR007822">
    <property type="entry name" value="LANC-like"/>
</dbReference>
<reference evidence="1 2" key="1">
    <citation type="submission" date="2013-07" db="EMBL/GenBank/DDBJ databases">
        <authorList>
            <consortium name="DOE Joint Genome Institute"/>
            <person name="Reeve W."/>
            <person name="Huntemann M."/>
            <person name="Han J."/>
            <person name="Chen A."/>
            <person name="Kyrpides N."/>
            <person name="Mavromatis K."/>
            <person name="Markowitz V."/>
            <person name="Palaniappan K."/>
            <person name="Ivanova N."/>
            <person name="Schaumberg A."/>
            <person name="Pati A."/>
            <person name="Liolios K."/>
            <person name="Nordberg H.P."/>
            <person name="Cantor M.N."/>
            <person name="Hua S.X."/>
            <person name="Woyke T."/>
        </authorList>
    </citation>
    <scope>NUCLEOTIDE SEQUENCE [LARGE SCALE GENOMIC DNA]</scope>
    <source>
        <strain evidence="1 2">DSM 43889</strain>
    </source>
</reference>
<comment type="caution">
    <text evidence="1">The sequence shown here is derived from an EMBL/GenBank/DDBJ whole genome shotgun (WGS) entry which is preliminary data.</text>
</comment>
<dbReference type="InterPro" id="IPR033889">
    <property type="entry name" value="LanC"/>
</dbReference>
<dbReference type="PRINTS" id="PR01950">
    <property type="entry name" value="LANCSUPER"/>
</dbReference>
<dbReference type="EMBL" id="AUBJ02000001">
    <property type="protein sequence ID" value="MCP2330998.1"/>
    <property type="molecule type" value="Genomic_DNA"/>
</dbReference>
<dbReference type="Proteomes" id="UP000791080">
    <property type="component" value="Unassembled WGS sequence"/>
</dbReference>
<evidence type="ECO:0000313" key="2">
    <source>
        <dbReference type="Proteomes" id="UP000791080"/>
    </source>
</evidence>
<name>A0ABT1JES2_ACTCY</name>
<reference evidence="1 2" key="2">
    <citation type="submission" date="2022-06" db="EMBL/GenBank/DDBJ databases">
        <title>Genomic Encyclopedia of Type Strains, Phase I: the one thousand microbial genomes (KMG-I) project.</title>
        <authorList>
            <person name="Kyrpides N."/>
        </authorList>
    </citation>
    <scope>NUCLEOTIDE SEQUENCE [LARGE SCALE GENOMIC DNA]</scope>
    <source>
        <strain evidence="1 2">DSM 43889</strain>
    </source>
</reference>
<evidence type="ECO:0000313" key="1">
    <source>
        <dbReference type="EMBL" id="MCP2330998.1"/>
    </source>
</evidence>
<gene>
    <name evidence="1" type="ORF">G443_001268</name>
</gene>
<dbReference type="CDD" id="cd04793">
    <property type="entry name" value="LanC"/>
    <property type="match status" value="1"/>
</dbReference>